<dbReference type="EMBL" id="ATHL01000127">
    <property type="protein sequence ID" value="EQB09762.1"/>
    <property type="molecule type" value="Genomic_DNA"/>
</dbReference>
<protein>
    <submittedName>
        <fullName evidence="1">Uncharacterized protein</fullName>
    </submittedName>
</protein>
<proteinExistence type="predicted"/>
<dbReference type="AlphaFoldDB" id="T0H9T0"/>
<evidence type="ECO:0000313" key="1">
    <source>
        <dbReference type="EMBL" id="EQB09762.1"/>
    </source>
</evidence>
<accession>T0H9T0</accession>
<evidence type="ECO:0000313" key="2">
    <source>
        <dbReference type="Proteomes" id="UP000015527"/>
    </source>
</evidence>
<keyword evidence="2" id="KW-1185">Reference proteome</keyword>
<gene>
    <name evidence="1" type="ORF">L284_19380</name>
</gene>
<name>T0H9T0_9SPHN</name>
<dbReference type="RefSeq" id="WP_021235623.1">
    <property type="nucleotide sequence ID" value="NZ_ATHL01000127.1"/>
</dbReference>
<reference evidence="1 2" key="1">
    <citation type="journal article" date="2013" name="Genome Announc.">
        <title>Genome Sequence of Novosphingobium lindaniclasticum LE124T, Isolated from a Hexachlorocyclohexane Dumpsite.</title>
        <authorList>
            <person name="Saxena A."/>
            <person name="Nayyar N."/>
            <person name="Sangwan N."/>
            <person name="Kumari R."/>
            <person name="Khurana J.P."/>
            <person name="Lal R."/>
        </authorList>
    </citation>
    <scope>NUCLEOTIDE SEQUENCE [LARGE SCALE GENOMIC DNA]</scope>
    <source>
        <strain evidence="1 2">LE124</strain>
    </source>
</reference>
<dbReference type="Proteomes" id="UP000015527">
    <property type="component" value="Unassembled WGS sequence"/>
</dbReference>
<dbReference type="PATRIC" id="fig|1096930.3.peg.3818"/>
<organism evidence="1 2">
    <name type="scientific">Novosphingobium lindaniclasticum LE124</name>
    <dbReference type="NCBI Taxonomy" id="1096930"/>
    <lineage>
        <taxon>Bacteria</taxon>
        <taxon>Pseudomonadati</taxon>
        <taxon>Pseudomonadota</taxon>
        <taxon>Alphaproteobacteria</taxon>
        <taxon>Sphingomonadales</taxon>
        <taxon>Sphingomonadaceae</taxon>
        <taxon>Novosphingobium</taxon>
    </lineage>
</organism>
<comment type="caution">
    <text evidence="1">The sequence shown here is derived from an EMBL/GenBank/DDBJ whole genome shotgun (WGS) entry which is preliminary data.</text>
</comment>
<sequence>MAKGQAAFTLQLKPGKSIKLSGVYDNFSPTEHILLLKDCRSAG</sequence>